<keyword evidence="9" id="KW-0997">Cell inner membrane</keyword>
<evidence type="ECO:0000259" key="10">
    <source>
        <dbReference type="Pfam" id="PF01578"/>
    </source>
</evidence>
<reference evidence="11 12" key="1">
    <citation type="submission" date="2024-01" db="EMBL/GenBank/DDBJ databases">
        <title>Hyphobacterium bacterium isolated from marine sediment.</title>
        <authorList>
            <person name="Zhao S."/>
        </authorList>
    </citation>
    <scope>NUCLEOTIDE SEQUENCE [LARGE SCALE GENOMIC DNA]</scope>
    <source>
        <strain evidence="12">HN65</strain>
    </source>
</reference>
<evidence type="ECO:0000256" key="2">
    <source>
        <dbReference type="ARBA" id="ARBA00004141"/>
    </source>
</evidence>
<accession>A0ABU7LS64</accession>
<evidence type="ECO:0000256" key="3">
    <source>
        <dbReference type="ARBA" id="ARBA00005840"/>
    </source>
</evidence>
<evidence type="ECO:0000313" key="12">
    <source>
        <dbReference type="Proteomes" id="UP001354971"/>
    </source>
</evidence>
<dbReference type="RefSeq" id="WP_330199411.1">
    <property type="nucleotide sequence ID" value="NZ_JAZDRP010000005.1"/>
</dbReference>
<evidence type="ECO:0000256" key="6">
    <source>
        <dbReference type="ARBA" id="ARBA00022748"/>
    </source>
</evidence>
<dbReference type="PANTHER" id="PTHR30071">
    <property type="entry name" value="HEME EXPORTER PROTEIN C"/>
    <property type="match status" value="1"/>
</dbReference>
<protein>
    <recommendedName>
        <fullName evidence="4 9">Heme exporter protein C</fullName>
    </recommendedName>
    <alternativeName>
        <fullName evidence="9">Cytochrome c-type biogenesis protein</fullName>
    </alternativeName>
</protein>
<dbReference type="InterPro" id="IPR003557">
    <property type="entry name" value="Cyt_c_biogenesis_CcmC"/>
</dbReference>
<feature type="transmembrane region" description="Helical" evidence="9">
    <location>
        <begin position="151"/>
        <end position="170"/>
    </location>
</feature>
<keyword evidence="8 9" id="KW-0472">Membrane</keyword>
<keyword evidence="12" id="KW-1185">Reference proteome</keyword>
<keyword evidence="5 9" id="KW-0812">Transmembrane</keyword>
<feature type="transmembrane region" description="Helical" evidence="9">
    <location>
        <begin position="124"/>
        <end position="142"/>
    </location>
</feature>
<feature type="domain" description="Cytochrome c assembly protein" evidence="10">
    <location>
        <begin position="7"/>
        <end position="181"/>
    </location>
</feature>
<evidence type="ECO:0000256" key="8">
    <source>
        <dbReference type="ARBA" id="ARBA00023136"/>
    </source>
</evidence>
<keyword evidence="7 9" id="KW-1133">Transmembrane helix</keyword>
<dbReference type="EMBL" id="JAZDRP010000005">
    <property type="protein sequence ID" value="MEE2526750.1"/>
    <property type="molecule type" value="Genomic_DNA"/>
</dbReference>
<dbReference type="InterPro" id="IPR045062">
    <property type="entry name" value="Cyt_c_biogenesis_CcsA/CcmC"/>
</dbReference>
<evidence type="ECO:0000256" key="1">
    <source>
        <dbReference type="ARBA" id="ARBA00002442"/>
    </source>
</evidence>
<proteinExistence type="inferred from homology"/>
<dbReference type="PRINTS" id="PR01386">
    <property type="entry name" value="CCMCBIOGNSIS"/>
</dbReference>
<comment type="function">
    <text evidence="1 9">Required for the export of heme to the periplasm for the biogenesis of c-type cytochromes.</text>
</comment>
<dbReference type="Pfam" id="PF01578">
    <property type="entry name" value="Cytochrom_C_asm"/>
    <property type="match status" value="1"/>
</dbReference>
<feature type="transmembrane region" description="Helical" evidence="9">
    <location>
        <begin position="88"/>
        <end position="112"/>
    </location>
</feature>
<evidence type="ECO:0000256" key="9">
    <source>
        <dbReference type="RuleBase" id="RU364092"/>
    </source>
</evidence>
<dbReference type="InterPro" id="IPR002541">
    <property type="entry name" value="Cyt_c_assembly"/>
</dbReference>
<gene>
    <name evidence="9" type="primary">ccmC</name>
    <name evidence="11" type="ORF">V0U79_10245</name>
</gene>
<feature type="transmembrane region" description="Helical" evidence="9">
    <location>
        <begin position="17"/>
        <end position="39"/>
    </location>
</feature>
<keyword evidence="6 9" id="KW-0201">Cytochrome c-type biogenesis</keyword>
<feature type="transmembrane region" description="Helical" evidence="9">
    <location>
        <begin position="59"/>
        <end position="81"/>
    </location>
</feature>
<organism evidence="11 12">
    <name type="scientific">Hyphobacterium lacteum</name>
    <dbReference type="NCBI Taxonomy" id="3116575"/>
    <lineage>
        <taxon>Bacteria</taxon>
        <taxon>Pseudomonadati</taxon>
        <taxon>Pseudomonadota</taxon>
        <taxon>Alphaproteobacteria</taxon>
        <taxon>Maricaulales</taxon>
        <taxon>Maricaulaceae</taxon>
        <taxon>Hyphobacterium</taxon>
    </lineage>
</organism>
<keyword evidence="9" id="KW-0813">Transport</keyword>
<evidence type="ECO:0000256" key="4">
    <source>
        <dbReference type="ARBA" id="ARBA00016463"/>
    </source>
</evidence>
<dbReference type="PANTHER" id="PTHR30071:SF1">
    <property type="entry name" value="CYTOCHROME B_B6 PROTEIN-RELATED"/>
    <property type="match status" value="1"/>
</dbReference>
<evidence type="ECO:0000313" key="11">
    <source>
        <dbReference type="EMBL" id="MEE2526750.1"/>
    </source>
</evidence>
<name>A0ABU7LS64_9PROT</name>
<feature type="transmembrane region" description="Helical" evidence="9">
    <location>
        <begin position="200"/>
        <end position="220"/>
    </location>
</feature>
<comment type="caution">
    <text evidence="11">The sequence shown here is derived from an EMBL/GenBank/DDBJ whole genome shotgun (WGS) entry which is preliminary data.</text>
</comment>
<dbReference type="NCBIfam" id="TIGR01191">
    <property type="entry name" value="ccmC"/>
    <property type="match status" value="1"/>
</dbReference>
<evidence type="ECO:0000256" key="5">
    <source>
        <dbReference type="ARBA" id="ARBA00022692"/>
    </source>
</evidence>
<keyword evidence="9" id="KW-1003">Cell membrane</keyword>
<comment type="subcellular location">
    <subcellularLocation>
        <location evidence="9">Cell inner membrane</location>
    </subcellularLocation>
    <subcellularLocation>
        <location evidence="2">Membrane</location>
        <topology evidence="2">Multi-pass membrane protein</topology>
    </subcellularLocation>
</comment>
<evidence type="ECO:0000256" key="7">
    <source>
        <dbReference type="ARBA" id="ARBA00022989"/>
    </source>
</evidence>
<dbReference type="Proteomes" id="UP001354971">
    <property type="component" value="Unassembled WGS sequence"/>
</dbReference>
<comment type="similarity">
    <text evidence="3 9">Belongs to the CcmC/CycZ/HelC family.</text>
</comment>
<sequence>MISYLANPKRFEAFARIAIPVCGGLALLLIAAGLWFGLLDSPPDRYQGDTIRIMYVHVPAAWLGLGLYLAMAVASFVYFIWRHNLADVAATALAPVGAVFAAICLVTGAIWGKPTWTVWWVWDARLTSMLIQFLLFLGYIALRAAIEDERLAARSAAILAMVGLVNLPIVRFSVEWWDGLLHQGATVFRADGPAIHGSQLLPLMIMVFGFTFLAGWMVLYRMRSAIMSRKAGNLQRIREAKA</sequence>